<keyword evidence="3" id="KW-1185">Reference proteome</keyword>
<comment type="caution">
    <text evidence="2">The sequence shown here is derived from an EMBL/GenBank/DDBJ whole genome shotgun (WGS) entry which is preliminary data.</text>
</comment>
<dbReference type="EMBL" id="ABCS01000130">
    <property type="protein sequence ID" value="EDM74444.1"/>
    <property type="molecule type" value="Genomic_DNA"/>
</dbReference>
<sequence>MARAGTGPWGTMGGRKAAFMVS</sequence>
<gene>
    <name evidence="2" type="ORF">PPSIR1_10430</name>
</gene>
<organism evidence="2 3">
    <name type="scientific">Plesiocystis pacifica SIR-1</name>
    <dbReference type="NCBI Taxonomy" id="391625"/>
    <lineage>
        <taxon>Bacteria</taxon>
        <taxon>Pseudomonadati</taxon>
        <taxon>Myxococcota</taxon>
        <taxon>Polyangia</taxon>
        <taxon>Nannocystales</taxon>
        <taxon>Nannocystaceae</taxon>
        <taxon>Plesiocystis</taxon>
    </lineage>
</organism>
<evidence type="ECO:0000256" key="1">
    <source>
        <dbReference type="SAM" id="MobiDB-lite"/>
    </source>
</evidence>
<accession>A6GI57</accession>
<name>A6GI57_9BACT</name>
<dbReference type="AlphaFoldDB" id="A6GI57"/>
<dbReference type="Proteomes" id="UP000005801">
    <property type="component" value="Unassembled WGS sequence"/>
</dbReference>
<evidence type="ECO:0000313" key="2">
    <source>
        <dbReference type="EMBL" id="EDM74444.1"/>
    </source>
</evidence>
<protein>
    <submittedName>
        <fullName evidence="2">Uncharacterized protein</fullName>
    </submittedName>
</protein>
<proteinExistence type="predicted"/>
<reference evidence="2 3" key="1">
    <citation type="submission" date="2007-06" db="EMBL/GenBank/DDBJ databases">
        <authorList>
            <person name="Shimkets L."/>
            <person name="Ferriera S."/>
            <person name="Johnson J."/>
            <person name="Kravitz S."/>
            <person name="Beeson K."/>
            <person name="Sutton G."/>
            <person name="Rogers Y.-H."/>
            <person name="Friedman R."/>
            <person name="Frazier M."/>
            <person name="Venter J.C."/>
        </authorList>
    </citation>
    <scope>NUCLEOTIDE SEQUENCE [LARGE SCALE GENOMIC DNA]</scope>
    <source>
        <strain evidence="2 3">SIR-1</strain>
    </source>
</reference>
<evidence type="ECO:0000313" key="3">
    <source>
        <dbReference type="Proteomes" id="UP000005801"/>
    </source>
</evidence>
<feature type="region of interest" description="Disordered" evidence="1">
    <location>
        <begin position="1"/>
        <end position="22"/>
    </location>
</feature>